<proteinExistence type="predicted"/>
<evidence type="ECO:0000259" key="1">
    <source>
        <dbReference type="Pfam" id="PF08903"/>
    </source>
</evidence>
<dbReference type="EMBL" id="JAHBBH010000001">
    <property type="protein sequence ID" value="MBW3091415.1"/>
    <property type="molecule type" value="Genomic_DNA"/>
</dbReference>
<dbReference type="InterPro" id="IPR048496">
    <property type="entry name" value="DUF1846_N"/>
</dbReference>
<feature type="domain" description="DUF1846" evidence="1">
    <location>
        <begin position="11"/>
        <end position="338"/>
    </location>
</feature>
<gene>
    <name evidence="3" type="ORF">KIH79_00300</name>
</gene>
<organism evidence="3 4">
    <name type="scientific">Bifidobacterium miconis</name>
    <dbReference type="NCBI Taxonomy" id="2834435"/>
    <lineage>
        <taxon>Bacteria</taxon>
        <taxon>Bacillati</taxon>
        <taxon>Actinomycetota</taxon>
        <taxon>Actinomycetes</taxon>
        <taxon>Bifidobacteriales</taxon>
        <taxon>Bifidobacteriaceae</taxon>
        <taxon>Bifidobacterium</taxon>
    </lineage>
</organism>
<reference evidence="3 4" key="1">
    <citation type="submission" date="2021-05" db="EMBL/GenBank/DDBJ databases">
        <title>Phylogenetic classification of ten novel species belonging to the genus Bifidobacterium comprising B. colchicus sp. nov., B. abeli sp. nov., B. bicoloris sp. nov., B. guerezis sp. nov., B. rosaliae sp. nov., B. santillanensis sp. nov., B. argentati sp. nov., B. amazzoni sp. nov., B. pluviali sp. nov., and B. pinnaculum sp. nov.</title>
        <authorList>
            <person name="Lugli G.A."/>
            <person name="Ruiz Garcia L."/>
            <person name="Margolles A."/>
            <person name="Ventura M."/>
        </authorList>
    </citation>
    <scope>NUCLEOTIDE SEQUENCE [LARGE SCALE GENOMIC DNA]</scope>
    <source>
        <strain evidence="3 4">82T10</strain>
    </source>
</reference>
<evidence type="ECO:0000259" key="2">
    <source>
        <dbReference type="Pfam" id="PF20921"/>
    </source>
</evidence>
<dbReference type="InterPro" id="IPR048441">
    <property type="entry name" value="DUF1846_C"/>
</dbReference>
<evidence type="ECO:0000313" key="3">
    <source>
        <dbReference type="EMBL" id="MBW3091415.1"/>
    </source>
</evidence>
<sequence length="497" mass="55152">MRQGFDNDKYNDKYIALQADNIKKRIAQFGGKLYLEFGGKLFDDYHASRVLPGFQPDTKFRMLESMRQDVEIVIAINANHIEKAKMRGDLGITYDEDVLRLIDIFRSRDFHVGSVVLTQYAGQPAADVYRRRLAQLGVTCYLHYPIAGYPHDIERIVSDDGYGRNDYVETSRPLVVVTAPGPGSGKLATCLSQLYHEHRRGIKAGYAKYETFPIWNLPLNHPVNIAYEAATADLDDANIIDPFHLEAHGETTVNYNRDVEAFPVLKAMMERIMGESPYQSPTDMGVNMAGYAIDDDEACREAAKMEIVRRYFTAAEQLKRTGTGEEQVERLRSIMQRAGVDDNLSPARAAALRKEELTGAPAGAMVLPDGRVVTGKTGVLMGAASALLMNALKAVTGVDAELPVIDDANIEPICTLKTEHLHSTNRRLHSDETLIALSITSASDPTAAKVIAGLERLRGCDAFFSVIVSPTDEATYRKLGINVCCEPKYERVSLYHK</sequence>
<dbReference type="NCBIfam" id="NF010184">
    <property type="entry name" value="PRK13663.1"/>
    <property type="match status" value="1"/>
</dbReference>
<feature type="domain" description="DUF1846" evidence="2">
    <location>
        <begin position="346"/>
        <end position="495"/>
    </location>
</feature>
<dbReference type="RefSeq" id="WP_219057547.1">
    <property type="nucleotide sequence ID" value="NZ_JAHBBH010000001.1"/>
</dbReference>
<keyword evidence="4" id="KW-1185">Reference proteome</keyword>
<comment type="caution">
    <text evidence="3">The sequence shown here is derived from an EMBL/GenBank/DDBJ whole genome shotgun (WGS) entry which is preliminary data.</text>
</comment>
<protein>
    <submittedName>
        <fullName evidence="3">DUF1846 domain-containing protein</fullName>
    </submittedName>
</protein>
<name>A0ABS6WBL4_9BIFI</name>
<evidence type="ECO:0000313" key="4">
    <source>
        <dbReference type="Proteomes" id="UP000700815"/>
    </source>
</evidence>
<dbReference type="Pfam" id="PF08903">
    <property type="entry name" value="DUF1846"/>
    <property type="match status" value="1"/>
</dbReference>
<accession>A0ABS6WBL4</accession>
<dbReference type="Pfam" id="PF20921">
    <property type="entry name" value="DUF1846_C"/>
    <property type="match status" value="1"/>
</dbReference>
<dbReference type="Proteomes" id="UP000700815">
    <property type="component" value="Unassembled WGS sequence"/>
</dbReference>